<comment type="caution">
    <text evidence="2">The sequence shown here is derived from an EMBL/GenBank/DDBJ whole genome shotgun (WGS) entry which is preliminary data.</text>
</comment>
<keyword evidence="1" id="KW-1133">Transmembrane helix</keyword>
<keyword evidence="1" id="KW-0812">Transmembrane</keyword>
<accession>A0ABU1RYA5</accession>
<dbReference type="RefSeq" id="WP_310003417.1">
    <property type="nucleotide sequence ID" value="NZ_JAVDTX010000001.1"/>
</dbReference>
<dbReference type="InterPro" id="IPR024623">
    <property type="entry name" value="YtxH"/>
</dbReference>
<dbReference type="Pfam" id="PF12732">
    <property type="entry name" value="YtxH"/>
    <property type="match status" value="1"/>
</dbReference>
<dbReference type="PANTHER" id="PTHR35792:SF2">
    <property type="entry name" value="GENERAL STRESS PROTEIN"/>
    <property type="match status" value="1"/>
</dbReference>
<evidence type="ECO:0000313" key="3">
    <source>
        <dbReference type="Proteomes" id="UP001261871"/>
    </source>
</evidence>
<dbReference type="Proteomes" id="UP001261871">
    <property type="component" value="Unassembled WGS sequence"/>
</dbReference>
<feature type="transmembrane region" description="Helical" evidence="1">
    <location>
        <begin position="6"/>
        <end position="25"/>
    </location>
</feature>
<name>A0ABU1RYA5_9FLAO</name>
<gene>
    <name evidence="2" type="ORF">J2W95_000409</name>
</gene>
<dbReference type="PANTHER" id="PTHR35792">
    <property type="entry name" value="GENERAL STRESS PROTEIN"/>
    <property type="match status" value="1"/>
</dbReference>
<protein>
    <submittedName>
        <fullName evidence="2">Gas vesicle protein</fullName>
    </submittedName>
</protein>
<evidence type="ECO:0000313" key="2">
    <source>
        <dbReference type="EMBL" id="MDR6843729.1"/>
    </source>
</evidence>
<organism evidence="2 3">
    <name type="scientific">Flavobacterium granuli</name>
    <dbReference type="NCBI Taxonomy" id="280093"/>
    <lineage>
        <taxon>Bacteria</taxon>
        <taxon>Pseudomonadati</taxon>
        <taxon>Bacteroidota</taxon>
        <taxon>Flavobacteriia</taxon>
        <taxon>Flavobacteriales</taxon>
        <taxon>Flavobacteriaceae</taxon>
        <taxon>Flavobacterium</taxon>
    </lineage>
</organism>
<dbReference type="Gene3D" id="1.20.120.20">
    <property type="entry name" value="Apolipoprotein"/>
    <property type="match status" value="1"/>
</dbReference>
<dbReference type="EMBL" id="JAVDTX010000001">
    <property type="protein sequence ID" value="MDR6843729.1"/>
    <property type="molecule type" value="Genomic_DNA"/>
</dbReference>
<sequence length="94" mass="10143">MKTKQAVIGVLGGVAVGTALGILFAPDKGSNTRKKIIKKSSDVTNDLKEKASNIVNSASEKYNSFTNKGEELIKQGMNDIELKNIKSINKELGY</sequence>
<keyword evidence="1" id="KW-0472">Membrane</keyword>
<proteinExistence type="predicted"/>
<evidence type="ECO:0000256" key="1">
    <source>
        <dbReference type="SAM" id="Phobius"/>
    </source>
</evidence>
<reference evidence="2 3" key="1">
    <citation type="submission" date="2023-07" db="EMBL/GenBank/DDBJ databases">
        <title>Sorghum-associated microbial communities from plants grown in Nebraska, USA.</title>
        <authorList>
            <person name="Schachtman D."/>
        </authorList>
    </citation>
    <scope>NUCLEOTIDE SEQUENCE [LARGE SCALE GENOMIC DNA]</scope>
    <source>
        <strain evidence="2 3">BE124</strain>
    </source>
</reference>
<dbReference type="InterPro" id="IPR052928">
    <property type="entry name" value="Desiccation-related_membrane"/>
</dbReference>
<keyword evidence="3" id="KW-1185">Reference proteome</keyword>